<accession>A0A6J6G0Z0</accession>
<protein>
    <submittedName>
        <fullName evidence="1">Unannotated protein</fullName>
    </submittedName>
</protein>
<name>A0A6J6G0Z0_9ZZZZ</name>
<gene>
    <name evidence="1" type="ORF">UFOPK1722_01831</name>
</gene>
<evidence type="ECO:0000313" key="1">
    <source>
        <dbReference type="EMBL" id="CAB4594886.1"/>
    </source>
</evidence>
<dbReference type="EMBL" id="CAEZTS010000221">
    <property type="protein sequence ID" value="CAB4594886.1"/>
    <property type="molecule type" value="Genomic_DNA"/>
</dbReference>
<proteinExistence type="predicted"/>
<organism evidence="1">
    <name type="scientific">freshwater metagenome</name>
    <dbReference type="NCBI Taxonomy" id="449393"/>
    <lineage>
        <taxon>unclassified sequences</taxon>
        <taxon>metagenomes</taxon>
        <taxon>ecological metagenomes</taxon>
    </lineage>
</organism>
<reference evidence="1" key="1">
    <citation type="submission" date="2020-05" db="EMBL/GenBank/DDBJ databases">
        <authorList>
            <person name="Chiriac C."/>
            <person name="Salcher M."/>
            <person name="Ghai R."/>
            <person name="Kavagutti S V."/>
        </authorList>
    </citation>
    <scope>NUCLEOTIDE SEQUENCE</scope>
</reference>
<sequence length="45" mass="5043">MPADMSIAGQYTQWKRMMSLPIMWKSTGQCRANCSSSVPYPTAVM</sequence>
<dbReference type="AlphaFoldDB" id="A0A6J6G0Z0"/>